<dbReference type="GO" id="GO:0009408">
    <property type="term" value="P:response to heat"/>
    <property type="evidence" value="ECO:0000318"/>
    <property type="project" value="GO_Central"/>
</dbReference>
<dbReference type="GO" id="GO:0001786">
    <property type="term" value="F:phosphatidylserine binding"/>
    <property type="evidence" value="ECO:0000318"/>
    <property type="project" value="GO_Central"/>
</dbReference>
<dbReference type="PRINTS" id="PR01814">
    <property type="entry name" value="ANNEXINPLANT"/>
</dbReference>
<dbReference type="PRINTS" id="PR00196">
    <property type="entry name" value="ANNEXIN"/>
</dbReference>
<reference evidence="7 8" key="4">
    <citation type="journal article" date="2011" name="BMC Genomics">
        <title>RNA-Seq improves annotation of protein-coding genes in the cucumber genome.</title>
        <authorList>
            <person name="Li Z."/>
            <person name="Zhang Z."/>
            <person name="Yan P."/>
            <person name="Huang S."/>
            <person name="Fei Z."/>
            <person name="Lin K."/>
        </authorList>
    </citation>
    <scope>NUCLEOTIDE SEQUENCE [LARGE SCALE GENOMIC DNA]</scope>
    <source>
        <strain evidence="8">cv. 9930</strain>
    </source>
</reference>
<keyword evidence="3 6" id="KW-0106">Calcium</keyword>
<dbReference type="Gene3D" id="1.10.220.10">
    <property type="entry name" value="Annexin"/>
    <property type="match status" value="4"/>
</dbReference>
<dbReference type="AlphaFoldDB" id="A0A0A0LD60"/>
<dbReference type="InterPro" id="IPR009118">
    <property type="entry name" value="AnnexinD_plant"/>
</dbReference>
<dbReference type="InterPro" id="IPR037104">
    <property type="entry name" value="Annexin_sf"/>
</dbReference>
<reference evidence="7 8" key="1">
    <citation type="journal article" date="2009" name="Nat. Genet.">
        <title>The genome of the cucumber, Cucumis sativus L.</title>
        <authorList>
            <person name="Huang S."/>
            <person name="Li R."/>
            <person name="Zhang Z."/>
            <person name="Li L."/>
            <person name="Gu X."/>
            <person name="Fan W."/>
            <person name="Lucas W.J."/>
            <person name="Wang X."/>
            <person name="Xie B."/>
            <person name="Ni P."/>
            <person name="Ren Y."/>
            <person name="Zhu H."/>
            <person name="Li J."/>
            <person name="Lin K."/>
            <person name="Jin W."/>
            <person name="Fei Z."/>
            <person name="Li G."/>
            <person name="Staub J."/>
            <person name="Kilian A."/>
            <person name="van der Vossen E.A."/>
            <person name="Wu Y."/>
            <person name="Guo J."/>
            <person name="He J."/>
            <person name="Jia Z."/>
            <person name="Ren Y."/>
            <person name="Tian G."/>
            <person name="Lu Y."/>
            <person name="Ruan J."/>
            <person name="Qian W."/>
            <person name="Wang M."/>
            <person name="Huang Q."/>
            <person name="Li B."/>
            <person name="Xuan Z."/>
            <person name="Cao J."/>
            <person name="Asan"/>
            <person name="Wu Z."/>
            <person name="Zhang J."/>
            <person name="Cai Q."/>
            <person name="Bai Y."/>
            <person name="Zhao B."/>
            <person name="Han Y."/>
            <person name="Li Y."/>
            <person name="Li X."/>
            <person name="Wang S."/>
            <person name="Shi Q."/>
            <person name="Liu S."/>
            <person name="Cho W.K."/>
            <person name="Kim J.Y."/>
            <person name="Xu Y."/>
            <person name="Heller-Uszynska K."/>
            <person name="Miao H."/>
            <person name="Cheng Z."/>
            <person name="Zhang S."/>
            <person name="Wu J."/>
            <person name="Yang Y."/>
            <person name="Kang H."/>
            <person name="Li M."/>
            <person name="Liang H."/>
            <person name="Ren X."/>
            <person name="Shi Z."/>
            <person name="Wen M."/>
            <person name="Jian M."/>
            <person name="Yang H."/>
            <person name="Zhang G."/>
            <person name="Yang Z."/>
            <person name="Chen R."/>
            <person name="Liu S."/>
            <person name="Li J."/>
            <person name="Ma L."/>
            <person name="Liu H."/>
            <person name="Zhou Y."/>
            <person name="Zhao J."/>
            <person name="Fang X."/>
            <person name="Li G."/>
            <person name="Fang L."/>
            <person name="Li Y."/>
            <person name="Liu D."/>
            <person name="Zheng H."/>
            <person name="Zhang Y."/>
            <person name="Qin N."/>
            <person name="Li Z."/>
            <person name="Yang G."/>
            <person name="Yang S."/>
            <person name="Bolund L."/>
            <person name="Kristiansen K."/>
            <person name="Zheng H."/>
            <person name="Li S."/>
            <person name="Zhang X."/>
            <person name="Yang H."/>
            <person name="Wang J."/>
            <person name="Sun R."/>
            <person name="Zhang B."/>
            <person name="Jiang S."/>
            <person name="Wang J."/>
            <person name="Du Y."/>
            <person name="Li S."/>
        </authorList>
    </citation>
    <scope>NUCLEOTIDE SEQUENCE [LARGE SCALE GENOMIC DNA]</scope>
    <source>
        <strain evidence="8">cv. 9930</strain>
    </source>
</reference>
<evidence type="ECO:0000256" key="2">
    <source>
        <dbReference type="ARBA" id="ARBA00022737"/>
    </source>
</evidence>
<keyword evidence="5" id="KW-0111">Calcium/phospholipid-binding</keyword>
<feature type="binding site" evidence="6">
    <location>
        <position position="256"/>
    </location>
    <ligand>
        <name>Ca(2+)</name>
        <dbReference type="ChEBI" id="CHEBI:29108"/>
        <label>1</label>
    </ligand>
</feature>
<dbReference type="KEGG" id="csv:101220908"/>
<dbReference type="Pfam" id="PF00191">
    <property type="entry name" value="Annexin"/>
    <property type="match status" value="3"/>
</dbReference>
<evidence type="ECO:0000256" key="1">
    <source>
        <dbReference type="ARBA" id="ARBA00022723"/>
    </source>
</evidence>
<dbReference type="GO" id="GO:0005886">
    <property type="term" value="C:plasma membrane"/>
    <property type="evidence" value="ECO:0000318"/>
    <property type="project" value="GO_Central"/>
</dbReference>
<dbReference type="Proteomes" id="UP000029981">
    <property type="component" value="Chromosome 3"/>
</dbReference>
<dbReference type="OMA" id="KEIHDSW"/>
<dbReference type="GO" id="GO:0005737">
    <property type="term" value="C:cytoplasm"/>
    <property type="evidence" value="ECO:0000318"/>
    <property type="project" value="GO_Central"/>
</dbReference>
<dbReference type="GO" id="GO:0005544">
    <property type="term" value="F:calcium-dependent phospholipid binding"/>
    <property type="evidence" value="ECO:0000318"/>
    <property type="project" value="GO_Central"/>
</dbReference>
<evidence type="ECO:0000256" key="3">
    <source>
        <dbReference type="ARBA" id="ARBA00022837"/>
    </source>
</evidence>
<dbReference type="GO" id="GO:0009651">
    <property type="term" value="P:response to salt stress"/>
    <property type="evidence" value="ECO:0000318"/>
    <property type="project" value="GO_Central"/>
</dbReference>
<name>A0A0A0LD60_CUCSA</name>
<keyword evidence="8" id="KW-1185">Reference proteome</keyword>
<dbReference type="PROSITE" id="PS51897">
    <property type="entry name" value="ANNEXIN_2"/>
    <property type="match status" value="2"/>
</dbReference>
<evidence type="ECO:0008006" key="9">
    <source>
        <dbReference type="Google" id="ProtNLM"/>
    </source>
</evidence>
<organism evidence="7 8">
    <name type="scientific">Cucumis sativus</name>
    <name type="common">Cucumber</name>
    <dbReference type="NCBI Taxonomy" id="3659"/>
    <lineage>
        <taxon>Eukaryota</taxon>
        <taxon>Viridiplantae</taxon>
        <taxon>Streptophyta</taxon>
        <taxon>Embryophyta</taxon>
        <taxon>Tracheophyta</taxon>
        <taxon>Spermatophyta</taxon>
        <taxon>Magnoliopsida</taxon>
        <taxon>eudicotyledons</taxon>
        <taxon>Gunneridae</taxon>
        <taxon>Pentapetalae</taxon>
        <taxon>rosids</taxon>
        <taxon>fabids</taxon>
        <taxon>Cucurbitales</taxon>
        <taxon>Cucurbitaceae</taxon>
        <taxon>Benincaseae</taxon>
        <taxon>Cucumis</taxon>
    </lineage>
</organism>
<dbReference type="SUPFAM" id="SSF47874">
    <property type="entry name" value="Annexin"/>
    <property type="match status" value="1"/>
</dbReference>
<reference evidence="7 8" key="2">
    <citation type="journal article" date="2009" name="PLoS ONE">
        <title>An integrated genetic and cytogenetic map of the cucumber genome.</title>
        <authorList>
            <person name="Ren Y."/>
            <person name="Zhang Z."/>
            <person name="Liu J."/>
            <person name="Staub J.E."/>
            <person name="Han Y."/>
            <person name="Cheng Z."/>
            <person name="Li X."/>
            <person name="Lu J."/>
            <person name="Miao H."/>
            <person name="Kang H."/>
            <person name="Xie B."/>
            <person name="Gu X."/>
            <person name="Wang X."/>
            <person name="Du Y."/>
            <person name="Jin W."/>
            <person name="Huang S."/>
        </authorList>
    </citation>
    <scope>NUCLEOTIDE SEQUENCE [LARGE SCALE GENOMIC DNA]</scope>
    <source>
        <strain evidence="8">cv. 9930</strain>
    </source>
</reference>
<dbReference type="InterPro" id="IPR018502">
    <property type="entry name" value="Annexin_repeat"/>
</dbReference>
<dbReference type="GO" id="GO:0005509">
    <property type="term" value="F:calcium ion binding"/>
    <property type="evidence" value="ECO:0007669"/>
    <property type="project" value="InterPro"/>
</dbReference>
<evidence type="ECO:0000256" key="5">
    <source>
        <dbReference type="ARBA" id="ARBA00023302"/>
    </source>
</evidence>
<dbReference type="SMART" id="SM00335">
    <property type="entry name" value="ANX"/>
    <property type="match status" value="2"/>
</dbReference>
<keyword evidence="1 6" id="KW-0479">Metal-binding</keyword>
<gene>
    <name evidence="7" type="ORF">Csa_3G842060</name>
</gene>
<dbReference type="OrthoDB" id="37886at2759"/>
<keyword evidence="2" id="KW-0677">Repeat</keyword>
<dbReference type="eggNOG" id="KOG0819">
    <property type="taxonomic scope" value="Eukaryota"/>
</dbReference>
<evidence type="ECO:0000256" key="6">
    <source>
        <dbReference type="PIRSR" id="PIRSR609118-1"/>
    </source>
</evidence>
<evidence type="ECO:0000256" key="4">
    <source>
        <dbReference type="ARBA" id="ARBA00023216"/>
    </source>
</evidence>
<feature type="binding site" evidence="6">
    <location>
        <position position="259"/>
    </location>
    <ligand>
        <name>Ca(2+)</name>
        <dbReference type="ChEBI" id="CHEBI:29108"/>
        <label>1</label>
    </ligand>
</feature>
<dbReference type="Gramene" id="KGN59733">
    <property type="protein sequence ID" value="KGN59733"/>
    <property type="gene ID" value="Csa_3G842060"/>
</dbReference>
<sequence>MATKIHNMSIDDLGIENDCRDIHDSWDQRSNVMVRVLAGRNAMERQQTRRIYKEIYGEDLVDRLGTIDVEPINRALSLWMLDSHERDAVFAREALEPGDTNFKALIEIFVGRKSSQIFLIRQSYQARYKKQLDQDIINIDPPHSYQKILVALAASHKAHNADISQHIAKCDARKLYETVKDNSGAIEEAFVLEMLTKRSIPQLKLTFSCYQHIFGHNFTKDLKFRNCGEFENALRTVIKCIRNPPKYFAKVLYKSIKGGESDGALKRVMLSRAEVDLDEIQRAFKGRYGVQLTDAICERTSCDDYRDFLVALATKKAQ</sequence>
<dbReference type="PANTHER" id="PTHR10502:SF190">
    <property type="entry name" value="OS09G0453300 PROTEIN"/>
    <property type="match status" value="1"/>
</dbReference>
<keyword evidence="4" id="KW-0041">Annexin</keyword>
<protein>
    <recommendedName>
        <fullName evidence="9">Annexin</fullName>
    </recommendedName>
</protein>
<accession>A0A0A0LD60</accession>
<dbReference type="GO" id="GO:0009409">
    <property type="term" value="P:response to cold"/>
    <property type="evidence" value="ECO:0000318"/>
    <property type="project" value="GO_Central"/>
</dbReference>
<dbReference type="GO" id="GO:0009414">
    <property type="term" value="P:response to water deprivation"/>
    <property type="evidence" value="ECO:0000318"/>
    <property type="project" value="GO_Central"/>
</dbReference>
<evidence type="ECO:0000313" key="7">
    <source>
        <dbReference type="EMBL" id="KGN59733.1"/>
    </source>
</evidence>
<evidence type="ECO:0000313" key="8">
    <source>
        <dbReference type="Proteomes" id="UP000029981"/>
    </source>
</evidence>
<feature type="binding site" evidence="6">
    <location>
        <position position="300"/>
    </location>
    <ligand>
        <name>Ca(2+)</name>
        <dbReference type="ChEBI" id="CHEBI:29108"/>
        <label>1</label>
    </ligand>
</feature>
<dbReference type="InterPro" id="IPR001464">
    <property type="entry name" value="Annexin"/>
</dbReference>
<dbReference type="EMBL" id="CM002924">
    <property type="protein sequence ID" value="KGN59733.1"/>
    <property type="molecule type" value="Genomic_DNA"/>
</dbReference>
<dbReference type="PANTHER" id="PTHR10502">
    <property type="entry name" value="ANNEXIN"/>
    <property type="match status" value="1"/>
</dbReference>
<proteinExistence type="predicted"/>
<reference evidence="7 8" key="3">
    <citation type="journal article" date="2010" name="BMC Genomics">
        <title>Transcriptome sequencing and comparative analysis of cucumber flowers with different sex types.</title>
        <authorList>
            <person name="Guo S."/>
            <person name="Zheng Y."/>
            <person name="Joung J.G."/>
            <person name="Liu S."/>
            <person name="Zhang Z."/>
            <person name="Crasta O.R."/>
            <person name="Sobral B.W."/>
            <person name="Xu Y."/>
            <person name="Huang S."/>
            <person name="Fei Z."/>
        </authorList>
    </citation>
    <scope>NUCLEOTIDE SEQUENCE [LARGE SCALE GENOMIC DNA]</scope>
    <source>
        <strain evidence="8">cv. 9930</strain>
    </source>
</reference>